<dbReference type="InterPro" id="IPR031656">
    <property type="entry name" value="DAO_C"/>
</dbReference>
<dbReference type="InterPro" id="IPR036188">
    <property type="entry name" value="FAD/NAD-bd_sf"/>
</dbReference>
<evidence type="ECO:0000259" key="7">
    <source>
        <dbReference type="Pfam" id="PF01266"/>
    </source>
</evidence>
<name>A0A0A0ED82_9RHOB</name>
<dbReference type="Gene3D" id="3.30.9.10">
    <property type="entry name" value="D-Amino Acid Oxidase, subunit A, domain 2"/>
    <property type="match status" value="1"/>
</dbReference>
<comment type="similarity">
    <text evidence="2 6">Belongs to the FAD-dependent glycerol-3-phosphate dehydrogenase family.</text>
</comment>
<dbReference type="OrthoDB" id="9766796at2"/>
<evidence type="ECO:0000256" key="4">
    <source>
        <dbReference type="ARBA" id="ARBA00022827"/>
    </source>
</evidence>
<evidence type="ECO:0000256" key="5">
    <source>
        <dbReference type="ARBA" id="ARBA00023002"/>
    </source>
</evidence>
<keyword evidence="3 6" id="KW-0285">Flavoprotein</keyword>
<dbReference type="Proteomes" id="UP000030004">
    <property type="component" value="Unassembled WGS sequence"/>
</dbReference>
<keyword evidence="5 6" id="KW-0560">Oxidoreductase</keyword>
<evidence type="ECO:0000313" key="9">
    <source>
        <dbReference type="EMBL" id="KGM48339.1"/>
    </source>
</evidence>
<evidence type="ECO:0000259" key="8">
    <source>
        <dbReference type="Pfam" id="PF16901"/>
    </source>
</evidence>
<dbReference type="eggNOG" id="COG0578">
    <property type="taxonomic scope" value="Bacteria"/>
</dbReference>
<dbReference type="PANTHER" id="PTHR11985:SF15">
    <property type="entry name" value="GLYCEROL-3-PHOSPHATE DEHYDROGENASE, MITOCHONDRIAL"/>
    <property type="match status" value="1"/>
</dbReference>
<dbReference type="PANTHER" id="PTHR11985">
    <property type="entry name" value="GLYCEROL-3-PHOSPHATE DEHYDROGENASE"/>
    <property type="match status" value="1"/>
</dbReference>
<dbReference type="GO" id="GO:0004368">
    <property type="term" value="F:glycerol-3-phosphate dehydrogenase (quinone) activity"/>
    <property type="evidence" value="ECO:0007669"/>
    <property type="project" value="UniProtKB-EC"/>
</dbReference>
<feature type="domain" description="FAD dependent oxidoreductase" evidence="7">
    <location>
        <begin position="11"/>
        <end position="386"/>
    </location>
</feature>
<dbReference type="PROSITE" id="PS00978">
    <property type="entry name" value="FAD_G3PDH_2"/>
    <property type="match status" value="1"/>
</dbReference>
<dbReference type="SUPFAM" id="SSF51905">
    <property type="entry name" value="FAD/NAD(P)-binding domain"/>
    <property type="match status" value="1"/>
</dbReference>
<dbReference type="InterPro" id="IPR006076">
    <property type="entry name" value="FAD-dep_OxRdtase"/>
</dbReference>
<sequence length="532" mass="59371">MANKPDSDVTDLFVIGGGINGCGIARDAAGRGLKVMLAEMGDLAGATSSSSTKLFHGGLRYLEYFEFRLVREALIEREVLLRAMPHISWPLRFVLPYHKDMRFEAETPTSRLLSGVMPWMRGRRPAWLIRLGLFLYDHLGGRKILPATRTLKLRDAPEGKPLQERFETAFEYSDCWVDDSRLVVLNARDAQARGAKILTRTEVVSAGRDGDLWRIETRDAETGQTRKFKARMIVNAGGPWVADFLQTKVHRNTQEKIRLVRGSHIVTRRLFDHDKCYFFQGTDGRIIFAIPYEQDFTLIGTTEAAHEDLSAKPRITPEETAYLIAFANEYLAQDISEKDVVWTYSGVRPLYDEGAASATAATRDYTLKLETGAGGPMLNVFGGKITTYRRLAEAALEKIATQLPMPKGAWTAGVPLPGGDFPVKGVSAQIEGLKADYPFLSEFWAQRLVRAYGTEARDVLGEAASAEDLGPDFGATLTGREVLWLMQKEFARTAEDVVWRRGKLGLRLKPEEIKSLGAWMDHQRPAARAAAE</sequence>
<dbReference type="GO" id="GO:0046168">
    <property type="term" value="P:glycerol-3-phosphate catabolic process"/>
    <property type="evidence" value="ECO:0007669"/>
    <property type="project" value="TreeGrafter"/>
</dbReference>
<evidence type="ECO:0000256" key="2">
    <source>
        <dbReference type="ARBA" id="ARBA00007330"/>
    </source>
</evidence>
<dbReference type="SUPFAM" id="SSF54373">
    <property type="entry name" value="FAD-linked reductases, C-terminal domain"/>
    <property type="match status" value="1"/>
</dbReference>
<dbReference type="PROSITE" id="PS00977">
    <property type="entry name" value="FAD_G3PDH_1"/>
    <property type="match status" value="1"/>
</dbReference>
<gene>
    <name evidence="9" type="ORF">ATO9_11875</name>
</gene>
<keyword evidence="10" id="KW-1185">Reference proteome</keyword>
<protein>
    <recommendedName>
        <fullName evidence="6">Glycerol-3-phosphate dehydrogenase</fullName>
        <ecNumber evidence="6">1.1.5.3</ecNumber>
    </recommendedName>
</protein>
<accession>A0A0A0ED82</accession>
<dbReference type="EMBL" id="AQQX01000004">
    <property type="protein sequence ID" value="KGM48339.1"/>
    <property type="molecule type" value="Genomic_DNA"/>
</dbReference>
<dbReference type="Pfam" id="PF16901">
    <property type="entry name" value="DAO_C"/>
    <property type="match status" value="1"/>
</dbReference>
<dbReference type="RefSeq" id="WP_043748999.1">
    <property type="nucleotide sequence ID" value="NZ_AQQX01000004.1"/>
</dbReference>
<keyword evidence="4" id="KW-0274">FAD</keyword>
<dbReference type="NCBIfam" id="NF009906">
    <property type="entry name" value="PRK13369.1"/>
    <property type="match status" value="1"/>
</dbReference>
<dbReference type="InterPro" id="IPR038299">
    <property type="entry name" value="DAO_C_sf"/>
</dbReference>
<dbReference type="STRING" id="1461694.ATO9_11875"/>
<evidence type="ECO:0000256" key="3">
    <source>
        <dbReference type="ARBA" id="ARBA00022630"/>
    </source>
</evidence>
<dbReference type="Gene3D" id="1.10.8.870">
    <property type="entry name" value="Alpha-glycerophosphate oxidase, cap domain"/>
    <property type="match status" value="1"/>
</dbReference>
<dbReference type="EC" id="1.1.5.3" evidence="6"/>
<proteinExistence type="inferred from homology"/>
<comment type="catalytic activity">
    <reaction evidence="6">
        <text>a quinone + sn-glycerol 3-phosphate = dihydroxyacetone phosphate + a quinol</text>
        <dbReference type="Rhea" id="RHEA:18977"/>
        <dbReference type="ChEBI" id="CHEBI:24646"/>
        <dbReference type="ChEBI" id="CHEBI:57597"/>
        <dbReference type="ChEBI" id="CHEBI:57642"/>
        <dbReference type="ChEBI" id="CHEBI:132124"/>
        <dbReference type="EC" id="1.1.5.3"/>
    </reaction>
</comment>
<dbReference type="InterPro" id="IPR000447">
    <property type="entry name" value="G3P_DH_FAD-dep"/>
</dbReference>
<dbReference type="AlphaFoldDB" id="A0A0A0ED82"/>
<dbReference type="Pfam" id="PF01266">
    <property type="entry name" value="DAO"/>
    <property type="match status" value="1"/>
</dbReference>
<dbReference type="NCBIfam" id="NF008899">
    <property type="entry name" value="PRK12266.1"/>
    <property type="match status" value="1"/>
</dbReference>
<feature type="domain" description="Alpha-glycerophosphate oxidase C-terminal" evidence="8">
    <location>
        <begin position="411"/>
        <end position="506"/>
    </location>
</feature>
<comment type="caution">
    <text evidence="9">The sequence shown here is derived from an EMBL/GenBank/DDBJ whole genome shotgun (WGS) entry which is preliminary data.</text>
</comment>
<dbReference type="PRINTS" id="PR01001">
    <property type="entry name" value="FADG3PDH"/>
</dbReference>
<evidence type="ECO:0000313" key="10">
    <source>
        <dbReference type="Proteomes" id="UP000030004"/>
    </source>
</evidence>
<dbReference type="GO" id="GO:0009331">
    <property type="term" value="C:glycerol-3-phosphate dehydrogenase (FAD) complex"/>
    <property type="evidence" value="ECO:0007669"/>
    <property type="project" value="UniProtKB-UniRule"/>
</dbReference>
<evidence type="ECO:0000256" key="1">
    <source>
        <dbReference type="ARBA" id="ARBA00001974"/>
    </source>
</evidence>
<dbReference type="Gene3D" id="6.10.250.1890">
    <property type="match status" value="1"/>
</dbReference>
<reference evidence="9 10" key="1">
    <citation type="journal article" date="2015" name="Antonie Van Leeuwenhoek">
        <title>Pseudooceanicola atlanticus gen. nov. sp. nov., isolated from surface seawater of the Atlantic Ocean and reclassification of Oceanicola batsensis, Oceanicola marinus, Oceanicola nitratireducens, Oceanicola nanhaiensis, Oceanicola antarcticus and Oceanicola flagellatus, as Pseudooceanicola batsensis comb. nov., Pseudooceanicola marinus comb. nov., Pseudooceanicola nitratireducens comb. nov., Pseudooceanicola nanhaiensis comb. nov., Pseudooceanicola antarcticus comb. nov., and Pseudooceanicola flagellatus comb. nov.</title>
        <authorList>
            <person name="Lai Q."/>
            <person name="Li G."/>
            <person name="Liu X."/>
            <person name="Du Y."/>
            <person name="Sun F."/>
            <person name="Shao Z."/>
        </authorList>
    </citation>
    <scope>NUCLEOTIDE SEQUENCE [LARGE SCALE GENOMIC DNA]</scope>
    <source>
        <strain evidence="9 10">22II-s11g</strain>
    </source>
</reference>
<dbReference type="Gene3D" id="3.50.50.60">
    <property type="entry name" value="FAD/NAD(P)-binding domain"/>
    <property type="match status" value="1"/>
</dbReference>
<evidence type="ECO:0000256" key="6">
    <source>
        <dbReference type="RuleBase" id="RU361217"/>
    </source>
</evidence>
<comment type="cofactor">
    <cofactor evidence="1 6">
        <name>FAD</name>
        <dbReference type="ChEBI" id="CHEBI:57692"/>
    </cofactor>
</comment>
<organism evidence="9 10">
    <name type="scientific">Pseudooceanicola atlanticus</name>
    <dbReference type="NCBI Taxonomy" id="1461694"/>
    <lineage>
        <taxon>Bacteria</taxon>
        <taxon>Pseudomonadati</taxon>
        <taxon>Pseudomonadota</taxon>
        <taxon>Alphaproteobacteria</taxon>
        <taxon>Rhodobacterales</taxon>
        <taxon>Paracoccaceae</taxon>
        <taxon>Pseudooceanicola</taxon>
    </lineage>
</organism>